<dbReference type="AlphaFoldDB" id="A0A645JHT3"/>
<dbReference type="Gene3D" id="3.40.190.10">
    <property type="entry name" value="Periplasmic binding protein-like II"/>
    <property type="match status" value="1"/>
</dbReference>
<evidence type="ECO:0008006" key="2">
    <source>
        <dbReference type="Google" id="ProtNLM"/>
    </source>
</evidence>
<gene>
    <name evidence="1" type="ORF">SDC9_211002</name>
</gene>
<sequence>MKMADGLKILAVDGVDPNTDTIRSGSYPFLNNYYVVCSTQPAESTQVLYDWILFDEGQKLVAQEGYVSVSAVEETAQK</sequence>
<organism evidence="1">
    <name type="scientific">bioreactor metagenome</name>
    <dbReference type="NCBI Taxonomy" id="1076179"/>
    <lineage>
        <taxon>unclassified sequences</taxon>
        <taxon>metagenomes</taxon>
        <taxon>ecological metagenomes</taxon>
    </lineage>
</organism>
<dbReference type="SUPFAM" id="SSF53850">
    <property type="entry name" value="Periplasmic binding protein-like II"/>
    <property type="match status" value="1"/>
</dbReference>
<dbReference type="EMBL" id="VSSQ01142373">
    <property type="protein sequence ID" value="MPN63245.1"/>
    <property type="molecule type" value="Genomic_DNA"/>
</dbReference>
<accession>A0A645JHT3</accession>
<evidence type="ECO:0000313" key="1">
    <source>
        <dbReference type="EMBL" id="MPN63245.1"/>
    </source>
</evidence>
<proteinExistence type="predicted"/>
<protein>
    <recommendedName>
        <fullName evidence="2">PBP domain-containing protein</fullName>
    </recommendedName>
</protein>
<name>A0A645JHT3_9ZZZZ</name>
<reference evidence="1" key="1">
    <citation type="submission" date="2019-08" db="EMBL/GenBank/DDBJ databases">
        <authorList>
            <person name="Kucharzyk K."/>
            <person name="Murdoch R.W."/>
            <person name="Higgins S."/>
            <person name="Loffler F."/>
        </authorList>
    </citation>
    <scope>NUCLEOTIDE SEQUENCE</scope>
</reference>
<comment type="caution">
    <text evidence="1">The sequence shown here is derived from an EMBL/GenBank/DDBJ whole genome shotgun (WGS) entry which is preliminary data.</text>
</comment>